<feature type="transmembrane region" description="Helical" evidence="13">
    <location>
        <begin position="405"/>
        <end position="427"/>
    </location>
</feature>
<dbReference type="PIRSF" id="PIRSF006603">
    <property type="entry name" value="DinF"/>
    <property type="match status" value="1"/>
</dbReference>
<keyword evidence="7" id="KW-1003">Cell membrane</keyword>
<organism evidence="14 15">
    <name type="scientific">Fusibacillus kribbianus</name>
    <dbReference type="NCBI Taxonomy" id="3044208"/>
    <lineage>
        <taxon>Bacteria</taxon>
        <taxon>Bacillati</taxon>
        <taxon>Bacillota</taxon>
        <taxon>Clostridia</taxon>
        <taxon>Lachnospirales</taxon>
        <taxon>Lachnospiraceae</taxon>
        <taxon>Fusibacillus</taxon>
    </lineage>
</organism>
<keyword evidence="10" id="KW-0406">Ion transport</keyword>
<dbReference type="PANTHER" id="PTHR43298">
    <property type="entry name" value="MULTIDRUG RESISTANCE PROTEIN NORM-RELATED"/>
    <property type="match status" value="1"/>
</dbReference>
<dbReference type="InterPro" id="IPR050222">
    <property type="entry name" value="MATE_MdtK"/>
</dbReference>
<dbReference type="Pfam" id="PF01554">
    <property type="entry name" value="MatE"/>
    <property type="match status" value="2"/>
</dbReference>
<dbReference type="NCBIfam" id="TIGR00797">
    <property type="entry name" value="matE"/>
    <property type="match status" value="1"/>
</dbReference>
<accession>A0AAP4B6S5</accession>
<dbReference type="GO" id="GO:0042910">
    <property type="term" value="F:xenobiotic transmembrane transporter activity"/>
    <property type="evidence" value="ECO:0007669"/>
    <property type="project" value="InterPro"/>
</dbReference>
<evidence type="ECO:0000256" key="9">
    <source>
        <dbReference type="ARBA" id="ARBA00022989"/>
    </source>
</evidence>
<evidence type="ECO:0000256" key="13">
    <source>
        <dbReference type="SAM" id="Phobius"/>
    </source>
</evidence>
<name>A0AAP4B6S5_9FIRM</name>
<dbReference type="GO" id="GO:0005886">
    <property type="term" value="C:plasma membrane"/>
    <property type="evidence" value="ECO:0007669"/>
    <property type="project" value="UniProtKB-SubCell"/>
</dbReference>
<dbReference type="EMBL" id="JASGBQ010000001">
    <property type="protein sequence ID" value="MDI9240901.1"/>
    <property type="molecule type" value="Genomic_DNA"/>
</dbReference>
<evidence type="ECO:0000313" key="15">
    <source>
        <dbReference type="Proteomes" id="UP001300383"/>
    </source>
</evidence>
<feature type="transmembrane region" description="Helical" evidence="13">
    <location>
        <begin position="163"/>
        <end position="181"/>
    </location>
</feature>
<evidence type="ECO:0000256" key="3">
    <source>
        <dbReference type="ARBA" id="ARBA00010199"/>
    </source>
</evidence>
<dbReference type="GO" id="GO:0006811">
    <property type="term" value="P:monoatomic ion transport"/>
    <property type="evidence" value="ECO:0007669"/>
    <property type="project" value="UniProtKB-KW"/>
</dbReference>
<evidence type="ECO:0000256" key="1">
    <source>
        <dbReference type="ARBA" id="ARBA00003408"/>
    </source>
</evidence>
<dbReference type="CDD" id="cd13137">
    <property type="entry name" value="MATE_NorM_like"/>
    <property type="match status" value="1"/>
</dbReference>
<reference evidence="14 15" key="1">
    <citation type="submission" date="2023-05" db="EMBL/GenBank/DDBJ databases">
        <title>[ruminococcus] sp. nov., isolated from a pig farm feces dump.</title>
        <authorList>
            <person name="Chang Y.-H."/>
        </authorList>
    </citation>
    <scope>NUCLEOTIDE SEQUENCE [LARGE SCALE GENOMIC DNA]</scope>
    <source>
        <strain evidence="14 15">YH-rum2234</strain>
    </source>
</reference>
<dbReference type="InterPro" id="IPR048279">
    <property type="entry name" value="MdtK-like"/>
</dbReference>
<keyword evidence="15" id="KW-1185">Reference proteome</keyword>
<evidence type="ECO:0000256" key="11">
    <source>
        <dbReference type="ARBA" id="ARBA00023136"/>
    </source>
</evidence>
<dbReference type="RefSeq" id="WP_283229702.1">
    <property type="nucleotide sequence ID" value="NZ_JASGBQ010000001.1"/>
</dbReference>
<feature type="transmembrane region" description="Helical" evidence="13">
    <location>
        <begin position="129"/>
        <end position="151"/>
    </location>
</feature>
<evidence type="ECO:0000256" key="2">
    <source>
        <dbReference type="ARBA" id="ARBA00004651"/>
    </source>
</evidence>
<evidence type="ECO:0000256" key="5">
    <source>
        <dbReference type="ARBA" id="ARBA00022448"/>
    </source>
</evidence>
<gene>
    <name evidence="14" type="ORF">QJ036_00200</name>
</gene>
<keyword evidence="11 13" id="KW-0472">Membrane</keyword>
<feature type="transmembrane region" description="Helical" evidence="13">
    <location>
        <begin position="187"/>
        <end position="206"/>
    </location>
</feature>
<feature type="transmembrane region" description="Helical" evidence="13">
    <location>
        <begin position="250"/>
        <end position="270"/>
    </location>
</feature>
<evidence type="ECO:0000313" key="14">
    <source>
        <dbReference type="EMBL" id="MDI9240901.1"/>
    </source>
</evidence>
<comment type="function">
    <text evidence="1">Multidrug efflux pump.</text>
</comment>
<feature type="transmembrane region" description="Helical" evidence="13">
    <location>
        <begin position="379"/>
        <end position="399"/>
    </location>
</feature>
<sequence>MFSKRDLRKLLVPLIIEQFLAVLVGMVDVVMVAEVGEAAVSGVSLVDAINLLLIQLLAAMATGGAVVAGQLLGCRNEGRACHAANQLLLVTTVFSVMIMAISLLGNGLILRVLFGKIEADVMSNARLYFYITALSFPFLAIYNSCAALYRVMGNSRVSMETSLVMNGLNIGGNAIGVYVLRVGVAGVAVPTLISRMIAAGIMLFIIRSEKNPVHVDRQLRLGYEPDMIRQILRIGIPSGMENGMFQLGKIMVQSLVSTMGTAAIAGFAVAGNLASLEYLPGMALGMGLLTVASQCVGAKEFGQVKAYVKTFLKLNYCILAVIVVVLDLFCIPIIGIYNLSPEAASIARGLIVFHGFAMILWPPAFLLPHALRAASDVTFTMIIAVSSMWVFRIGLAYLLVKVFRFPVIGVWIAMSIDWIFRAIVFLWRLASGKWQKHGSDEQLVKKEKTES</sequence>
<evidence type="ECO:0000256" key="6">
    <source>
        <dbReference type="ARBA" id="ARBA00022449"/>
    </source>
</evidence>
<keyword evidence="9 13" id="KW-1133">Transmembrane helix</keyword>
<comment type="caution">
    <text evidence="14">The sequence shown here is derived from an EMBL/GenBank/DDBJ whole genome shotgun (WGS) entry which is preliminary data.</text>
</comment>
<feature type="transmembrane region" description="Helical" evidence="13">
    <location>
        <begin position="314"/>
        <end position="339"/>
    </location>
</feature>
<protein>
    <recommendedName>
        <fullName evidence="4">Probable multidrug resistance protein NorM</fullName>
    </recommendedName>
    <alternativeName>
        <fullName evidence="12">Multidrug-efflux transporter</fullName>
    </alternativeName>
</protein>
<keyword evidence="6" id="KW-0050">Antiport</keyword>
<keyword evidence="8 13" id="KW-0812">Transmembrane</keyword>
<dbReference type="Proteomes" id="UP001300383">
    <property type="component" value="Unassembled WGS sequence"/>
</dbReference>
<comment type="subcellular location">
    <subcellularLocation>
        <location evidence="2">Cell membrane</location>
        <topology evidence="2">Multi-pass membrane protein</topology>
    </subcellularLocation>
</comment>
<feature type="transmembrane region" description="Helical" evidence="13">
    <location>
        <begin position="345"/>
        <end position="367"/>
    </location>
</feature>
<evidence type="ECO:0000256" key="12">
    <source>
        <dbReference type="ARBA" id="ARBA00031636"/>
    </source>
</evidence>
<feature type="transmembrane region" description="Helical" evidence="13">
    <location>
        <begin position="53"/>
        <end position="74"/>
    </location>
</feature>
<evidence type="ECO:0000256" key="4">
    <source>
        <dbReference type="ARBA" id="ARBA00020268"/>
    </source>
</evidence>
<feature type="transmembrane region" description="Helical" evidence="13">
    <location>
        <begin position="12"/>
        <end position="33"/>
    </location>
</feature>
<evidence type="ECO:0000256" key="10">
    <source>
        <dbReference type="ARBA" id="ARBA00023065"/>
    </source>
</evidence>
<dbReference type="PANTHER" id="PTHR43298:SF2">
    <property type="entry name" value="FMN_FAD EXPORTER YEEO-RELATED"/>
    <property type="match status" value="1"/>
</dbReference>
<proteinExistence type="inferred from homology"/>
<comment type="similarity">
    <text evidence="3">Belongs to the multi antimicrobial extrusion (MATE) (TC 2.A.66.1) family.</text>
</comment>
<evidence type="ECO:0000256" key="7">
    <source>
        <dbReference type="ARBA" id="ARBA00022475"/>
    </source>
</evidence>
<dbReference type="InterPro" id="IPR002528">
    <property type="entry name" value="MATE_fam"/>
</dbReference>
<keyword evidence="5" id="KW-0813">Transport</keyword>
<dbReference type="AlphaFoldDB" id="A0AAP4B6S5"/>
<feature type="transmembrane region" description="Helical" evidence="13">
    <location>
        <begin position="86"/>
        <end position="109"/>
    </location>
</feature>
<evidence type="ECO:0000256" key="8">
    <source>
        <dbReference type="ARBA" id="ARBA00022692"/>
    </source>
</evidence>
<dbReference type="GO" id="GO:0015297">
    <property type="term" value="F:antiporter activity"/>
    <property type="evidence" value="ECO:0007669"/>
    <property type="project" value="UniProtKB-KW"/>
</dbReference>